<feature type="compositionally biased region" description="Low complexity" evidence="1">
    <location>
        <begin position="574"/>
        <end position="585"/>
    </location>
</feature>
<name>A0A830F289_9EURY</name>
<feature type="region of interest" description="Disordered" evidence="1">
    <location>
        <begin position="975"/>
        <end position="994"/>
    </location>
</feature>
<dbReference type="EMBL" id="BMPG01000001">
    <property type="protein sequence ID" value="GGL48185.1"/>
    <property type="molecule type" value="Genomic_DNA"/>
</dbReference>
<dbReference type="Proteomes" id="UP000607197">
    <property type="component" value="Unassembled WGS sequence"/>
</dbReference>
<reference evidence="2" key="1">
    <citation type="journal article" date="2014" name="Int. J. Syst. Evol. Microbiol.">
        <title>Complete genome sequence of Corynebacterium casei LMG S-19264T (=DSM 44701T), isolated from a smear-ripened cheese.</title>
        <authorList>
            <consortium name="US DOE Joint Genome Institute (JGI-PGF)"/>
            <person name="Walter F."/>
            <person name="Albersmeier A."/>
            <person name="Kalinowski J."/>
            <person name="Ruckert C."/>
        </authorList>
    </citation>
    <scope>NUCLEOTIDE SEQUENCE</scope>
    <source>
        <strain evidence="2">JCM 19596</strain>
    </source>
</reference>
<evidence type="ECO:0000256" key="1">
    <source>
        <dbReference type="SAM" id="MobiDB-lite"/>
    </source>
</evidence>
<accession>A0A830F289</accession>
<evidence type="ECO:0000313" key="2">
    <source>
        <dbReference type="EMBL" id="GGL48185.1"/>
    </source>
</evidence>
<keyword evidence="3" id="KW-1185">Reference proteome</keyword>
<feature type="region of interest" description="Disordered" evidence="1">
    <location>
        <begin position="574"/>
        <end position="596"/>
    </location>
</feature>
<sequence>MSSTARLNAVLVAALVLVSVVAGTVVFTGAVAAASGANISVSPNGSGQVANTEIRVSPDQSSSGQKGNSLSKVYVDYSTGSNPPADASDVGLSDVTAAYVVNKTSGDYVTDLTDDLDGVSHGQQGHKISFSFNNSRTLVGDEVYVIEYGGVTNPEAGDHAVTVGFNSNTGATASYTTVDATPPAVSVDASANGADGQRVDVNVTSDEALSALTTDVTGSGSTDTTLSLGDFTNTSSNGDYTYNYTGAASGLDGEYTATVTDAADTADPANHIDDSPSDSVTVNTVPVSVDGGATTNASVSAGETVVQSVTVNVSDYSAYGGDDTLYVDFADGVDVSVRDVSADVGVADYGANGNNVSLRVATGSGGGTTDVSATVNVSATYDAATEDSHRPVAATAVDSDGGRDADANVTFASVADSPFDVTNFSLHQVDGTQRVNVTFNATEPLDTSQLSLRGDATTTLDPDYEMTEHGPDDYAYTGEVHAGEDGRFTATLDSATDTDGDALYADGESTHEDAATVNEIGIDVVDASVTNRTVSEDSTANHDVTVNVEGVSLDGQADHVEVTFPDALSVSAASASSPTADASVSGTTLEDADGDGSKRTVAFDVATGDGGGTTSVSVTVDADLAYPDGTEGERYPVDATAVDSDGDSDSETNLTYTRVRDTVPEIANYTVSADGQDVDVSFDASKQLASATVELGGDASGTLSIGSGLTESANRDGTYRYTGNVSEGQDGTFWANLTSAADDDGDQTDTYAANASVNAVAIDVVGGSVSNASVHPATTVSETVSVDVTGASRDGERETVTLTLPDAMDGNVTGVRATTDGATVTGWSPQDDSADSAARATVATGDGGGTAAFSLAVDVETTYPESTEGETLAFTASGTDSDGDSDTGQSVATVTVVEETPKITNFTLVADGQDADLAVNATEPLSTLDVSLSGDATTSSLSRSDFEAVNASSHSYRADVSTGADGTFEASLAAEDAADDEGQHVASDHSDSRRVSTTRVAVVDAAVNRTNVSAETAVGETVTVEVADYSRDGGTDSLAVTFPANASVSNPSASVTAGAGSVTDATANAHSVTVSLDTGSARGTTDVTVDVAAKLDIPDAEGRDLVVNATAADSDGDSDAQTNLTRIHVTDTVPEITNYTVSADGQDVDVSFDASKQLASATVALGGDTSGTLSIGSGLTETANGDGTYRYTGNVSGGRDGAFWANLTSATDDDGDATDTYAANASVNAVGIDIVGGAITPETVDADATATQVVTVNATGVSRDGEADALAVTLPNATTQLRVVNASVSAVANTTTGVNATTDATDVNATTDATNADAVAASLAGNVSVIDGDDDGHATTAVVPVSVGDGGGAADVSVTVAVTTHYPERAGGARLPVTASAADSDGDTDSAGDLADVSVVAASTPDTGGGATYVSDPEPPEKEMRISVLRPTSTNTTVFVANYQNGTTVDVPVPGMKHRNETAVEPSNVRLSAANASDVGVVFRPNATAAGSDPLTTDGVAPVGYFAVNTTPDAAFDDADVSFSVDTGYFWNPTPATTTLYAYDDGTWTPTNATTSAVENGTFTYTTHTTGNETYAVGVARANVALRNATLATDAVAAGENATVTAVVENTGDTRGVYWLDVTLNGTEHTRRSVAVAADTTEQVTLAFDPPGGTHAVAVNGRAVGNLSAAPDADETTTTRNETTAQNQTTTDAPTTTANQTAPGEPTTAQNQSTTTRSGTTVDETIDAASDLVSDAVDAVTDTLDDLF</sequence>
<feature type="compositionally biased region" description="Polar residues" evidence="1">
    <location>
        <begin position="1707"/>
        <end position="1721"/>
    </location>
</feature>
<feature type="compositionally biased region" description="Basic and acidic residues" evidence="1">
    <location>
        <begin position="981"/>
        <end position="994"/>
    </location>
</feature>
<reference evidence="2" key="2">
    <citation type="submission" date="2020-09" db="EMBL/GenBank/DDBJ databases">
        <authorList>
            <person name="Sun Q."/>
            <person name="Ohkuma M."/>
        </authorList>
    </citation>
    <scope>NUCLEOTIDE SEQUENCE</scope>
    <source>
        <strain evidence="2">JCM 19596</strain>
    </source>
</reference>
<comment type="caution">
    <text evidence="2">The sequence shown here is derived from an EMBL/GenBank/DDBJ whole genome shotgun (WGS) entry which is preliminary data.</text>
</comment>
<organism evidence="2 3">
    <name type="scientific">Halocalculus aciditolerans</name>
    <dbReference type="NCBI Taxonomy" id="1383812"/>
    <lineage>
        <taxon>Archaea</taxon>
        <taxon>Methanobacteriati</taxon>
        <taxon>Methanobacteriota</taxon>
        <taxon>Stenosarchaea group</taxon>
        <taxon>Halobacteria</taxon>
        <taxon>Halobacteriales</taxon>
        <taxon>Halobacteriaceae</taxon>
        <taxon>Halocalculus</taxon>
    </lineage>
</organism>
<feature type="region of interest" description="Disordered" evidence="1">
    <location>
        <begin position="1668"/>
        <end position="1721"/>
    </location>
</feature>
<dbReference type="RefSeq" id="WP_188975137.1">
    <property type="nucleotide sequence ID" value="NZ_BMPG01000001.1"/>
</dbReference>
<proteinExistence type="predicted"/>
<protein>
    <submittedName>
        <fullName evidence="2">Uncharacterized protein</fullName>
    </submittedName>
</protein>
<feature type="region of interest" description="Disordered" evidence="1">
    <location>
        <begin position="627"/>
        <end position="652"/>
    </location>
</feature>
<feature type="compositionally biased region" description="Low complexity" evidence="1">
    <location>
        <begin position="1676"/>
        <end position="1703"/>
    </location>
</feature>
<evidence type="ECO:0000313" key="3">
    <source>
        <dbReference type="Proteomes" id="UP000607197"/>
    </source>
</evidence>
<gene>
    <name evidence="2" type="ORF">GCM10009039_03020</name>
</gene>